<dbReference type="InterPro" id="IPR027417">
    <property type="entry name" value="P-loop_NTPase"/>
</dbReference>
<dbReference type="Proteomes" id="UP001242480">
    <property type="component" value="Unassembled WGS sequence"/>
</dbReference>
<evidence type="ECO:0000313" key="1">
    <source>
        <dbReference type="EMBL" id="MDQ0468661.1"/>
    </source>
</evidence>
<dbReference type="Gene3D" id="3.40.50.300">
    <property type="entry name" value="P-loop containing nucleotide triphosphate hydrolases"/>
    <property type="match status" value="1"/>
</dbReference>
<name>A0ABU0J523_9HYPH</name>
<sequence length="1602" mass="178158">MISIQSLWALVSQLGFDPAVLLTKTGEKVITNLSGKVAAAVGQRVTGAAQAIFSHWTKRINDSFPEYLRERLDEIDENRRPAIIEAAFVEWIQSHTNEAAELSRLLFRLVYLRALIEYCSDLPIVGGTDSQLNLDEVWVPQAFRAVRSDQPQQRYPDELRFESLSDAIVSCSVPLVLIGDSGAGKSIQLRKWVLDQARWQLEITDFNKFLAEPLPVYIKAEALVWDRMDLTAAITRAVSQEMAIRLPFEVPTYFFDSRQPGAPKSLFTIVDGIDEISFESRNNLLTKLKNHGISFNIILASRSALRLPGFAYVKIEEPTPEQADALIAKITLGTPHHEQFGSKGLPRNPLVLTLSALMRRQKISSHATLYREFVIDRLERSRELSLREMRVGFELLQACASLESDLAGHAEQITAELGLLPDGLIGLARSRRAKTLLLSTGIVRQDGERLTFIHESFRSYLRSEALARAHQSQVAPWRSISPFREGWETIAFVIEIWRRDGQDTTSALEDLLVFGEPGLRLIAQLASRDQNLPIKVIELAVDKWMHGSEDDWDPGHINGPVQQLTLMASHYQSARVCLRRIAGDDWTYSEDAAYAAQGLATAGLQSEARAFLMSLSRKASSFCGSRVLAVALLIEIGAKIEARACAAELASEWQSKPPDMDLSWMTLAEAFHKLGQGQAAADILNRLDRELSSELELSVLAETYLAIGKPRKAKAAARRAFDTMEWSHNAERGYDYDATQMAALLDRVNACREAAFVRTGLKKLKDLANKALLPDVTNRRRSATDRIGSALELLKRHDDFGLTELQALLSDAAAPRYERFSTVPHLLASPLRGVVVSTLKRIAIDEPWYRVSCGRALVLGGEPEEGCAILSQVAFEPAESAGERAEAIGQLTQSGRIDLAIAAFRRLRHSGDLTNRCLEQISKVFAHTSAWDEFLDHCGDLLSSNDHALRIASLSTLLQAKRVQTASKRGENLLRHIILNRELSPDLRIKAVQQLNEMESRTAFDLAFDITISPEETVEAGIKAMEFLSYHDQFQAMDGGHDVVWDKKLSPDQFIEAAHAFLEMMRHRGDTTYEPLADGICGAMIKALQEIAADRAQPIERRFAAAGLKDLGDASDYLHDPFWPGVDAICEDEATPVRLRWPAIRYALRKDPTRIEHWRTLLDSEEFSHIQAAYLHLATDSRDGATKRFHLALAEEKDLCIRVRIWKELGLLVEGPFAGRQAASALSEALSSGQVKELESELLKDLLLLSKASLPVADFINLMKEVVNHQGFSTYDIEPIARTLIEYGATKFTITVLDTRKISLQKQIKNDRLAINELLYLHKLQEQIVGQDEAARTLKEICSSTQLDISQRAFACRTLSQFGRTGDARARLRRLSTRATTCTDLLAIGRAAIDIHDWSLARRTFLAMAKSASNTPRERIDCAKGLASVGLKENARILLSSIDLIAENLVWPDGIEALAACGQAKRAITICRNYIERAGTSALDKMEALGSLGDAVSKEAARDLIIRLASEDNCDVSACARGAELLHNIGFGAEARSILFRLASRPTPDVYDALCIADALLLCDLPFAAEEFLASIPPELLDSEERQRFMELQSQAKLAHLE</sequence>
<accession>A0ABU0J523</accession>
<proteinExistence type="predicted"/>
<dbReference type="EMBL" id="JAUSVX010000002">
    <property type="protein sequence ID" value="MDQ0468661.1"/>
    <property type="molecule type" value="Genomic_DNA"/>
</dbReference>
<gene>
    <name evidence="1" type="ORF">QO011_001661</name>
</gene>
<evidence type="ECO:0000313" key="2">
    <source>
        <dbReference type="Proteomes" id="UP001242480"/>
    </source>
</evidence>
<keyword evidence="2" id="KW-1185">Reference proteome</keyword>
<comment type="caution">
    <text evidence="1">The sequence shown here is derived from an EMBL/GenBank/DDBJ whole genome shotgun (WGS) entry which is preliminary data.</text>
</comment>
<reference evidence="1 2" key="1">
    <citation type="submission" date="2023-07" db="EMBL/GenBank/DDBJ databases">
        <title>Genomic Encyclopedia of Type Strains, Phase IV (KMG-IV): sequencing the most valuable type-strain genomes for metagenomic binning, comparative biology and taxonomic classification.</title>
        <authorList>
            <person name="Goeker M."/>
        </authorList>
    </citation>
    <scope>NUCLEOTIDE SEQUENCE [LARGE SCALE GENOMIC DNA]</scope>
    <source>
        <strain evidence="1 2">DSM 19619</strain>
    </source>
</reference>
<dbReference type="InterPro" id="IPR016024">
    <property type="entry name" value="ARM-type_fold"/>
</dbReference>
<organism evidence="1 2">
    <name type="scientific">Labrys wisconsinensis</name>
    <dbReference type="NCBI Taxonomy" id="425677"/>
    <lineage>
        <taxon>Bacteria</taxon>
        <taxon>Pseudomonadati</taxon>
        <taxon>Pseudomonadota</taxon>
        <taxon>Alphaproteobacteria</taxon>
        <taxon>Hyphomicrobiales</taxon>
        <taxon>Xanthobacteraceae</taxon>
        <taxon>Labrys</taxon>
    </lineage>
</organism>
<dbReference type="RefSeq" id="WP_307270168.1">
    <property type="nucleotide sequence ID" value="NZ_JAUSVX010000002.1"/>
</dbReference>
<dbReference type="SUPFAM" id="SSF48371">
    <property type="entry name" value="ARM repeat"/>
    <property type="match status" value="1"/>
</dbReference>
<protein>
    <submittedName>
        <fullName evidence="1">Tetratricopeptide (TPR) repeat protein</fullName>
    </submittedName>
</protein>